<evidence type="ECO:0000313" key="2">
    <source>
        <dbReference type="EMBL" id="SCU99780.1"/>
    </source>
</evidence>
<dbReference type="SUPFAM" id="SSF48452">
    <property type="entry name" value="TPR-like"/>
    <property type="match status" value="1"/>
</dbReference>
<proteinExistence type="predicted"/>
<dbReference type="OrthoDB" id="418911at2759"/>
<dbReference type="SMART" id="SM00028">
    <property type="entry name" value="TPR"/>
    <property type="match status" value="5"/>
</dbReference>
<feature type="compositionally biased region" description="Basic residues" evidence="1">
    <location>
        <begin position="1"/>
        <end position="14"/>
    </location>
</feature>
<evidence type="ECO:0000313" key="3">
    <source>
        <dbReference type="Proteomes" id="UP000191024"/>
    </source>
</evidence>
<sequence>MATGKRVRQNKRRDSKSLGKNLVRGVPGAEDGSRALQSFEGALGESYAICGRIAWTMGLNKAAIEHFRRAVEKLPGDVTVLIALARAVGQEGGNEQSALNVLLESPLARQEALDYRIWLQMAESYYKLQRADEALYANAKAIETLEAQKRTDAQAAILQSRIMLLKSDENPELLLRELAPIFVRAVEIARACNEPESELKARLLLAQLYKRFARYPESRSESYACLSIMNSILGSLPIELGIKRMAYLYSFLAAVEFQMGNKEQALAVCHSALQSLPRSAHASLLFCTTADLLLALGDKDKLRAFLPQLLNEKDFTTNKSSSFVYLFHWKIGRFYDALNDLNSSFAFYQSAMNLRPKSAALWIAIGCLYLKMRQLYDAEIAFSQALSCCNKGTFYPQFLNRYYRIFAAYSWLGLSQVHVSASRYQSAANAVSQCQALLFKENDMVHVAKVKDLCQAMASNVGPVRESLSPNLPMDISLDLILQYDDMFFTSEPRQPNPSTEEANYSTVEKNTPSFSYVKSYPNVHVLAAVPKTTPLQQPPAIGQMKFHPYESPRGYAPVMMPMVPQMYNGNGTPYFVSQGPQPMSHFPLYQVRRDTLSR</sequence>
<dbReference type="Proteomes" id="UP000191024">
    <property type="component" value="Chromosome G"/>
</dbReference>
<dbReference type="Gene3D" id="1.25.40.10">
    <property type="entry name" value="Tetratricopeptide repeat domain"/>
    <property type="match status" value="3"/>
</dbReference>
<accession>A0A1G4K777</accession>
<dbReference type="EMBL" id="LT598469">
    <property type="protein sequence ID" value="SCU99780.1"/>
    <property type="molecule type" value="Genomic_DNA"/>
</dbReference>
<dbReference type="InterPro" id="IPR019734">
    <property type="entry name" value="TPR_rpt"/>
</dbReference>
<feature type="region of interest" description="Disordered" evidence="1">
    <location>
        <begin position="1"/>
        <end position="29"/>
    </location>
</feature>
<dbReference type="AlphaFoldDB" id="A0A1G4K777"/>
<dbReference type="STRING" id="1230905.A0A1G4K777"/>
<reference evidence="2 3" key="1">
    <citation type="submission" date="2016-03" db="EMBL/GenBank/DDBJ databases">
        <authorList>
            <person name="Devillers H."/>
        </authorList>
    </citation>
    <scope>NUCLEOTIDE SEQUENCE [LARGE SCALE GENOMIC DNA]</scope>
    <source>
        <strain evidence="2">CBS 11717</strain>
    </source>
</reference>
<evidence type="ECO:0000256" key="1">
    <source>
        <dbReference type="SAM" id="MobiDB-lite"/>
    </source>
</evidence>
<dbReference type="InterPro" id="IPR011990">
    <property type="entry name" value="TPR-like_helical_dom_sf"/>
</dbReference>
<protein>
    <submittedName>
        <fullName evidence="2">LAMI_0G00760g1_1</fullName>
    </submittedName>
</protein>
<gene>
    <name evidence="2" type="ORF">LAMI_0G00760G</name>
</gene>
<keyword evidence="3" id="KW-1185">Reference proteome</keyword>
<organism evidence="2 3">
    <name type="scientific">Lachancea mirantina</name>
    <dbReference type="NCBI Taxonomy" id="1230905"/>
    <lineage>
        <taxon>Eukaryota</taxon>
        <taxon>Fungi</taxon>
        <taxon>Dikarya</taxon>
        <taxon>Ascomycota</taxon>
        <taxon>Saccharomycotina</taxon>
        <taxon>Saccharomycetes</taxon>
        <taxon>Saccharomycetales</taxon>
        <taxon>Saccharomycetaceae</taxon>
        <taxon>Lachancea</taxon>
    </lineage>
</organism>
<name>A0A1G4K777_9SACH</name>